<dbReference type="STRING" id="568860.SAMN05421811_11898"/>
<comment type="catalytic activity">
    <reaction evidence="10">
        <text>L-threonyl-[protein] + FAD = FMN-L-threonyl-[protein] + AMP + H(+)</text>
        <dbReference type="Rhea" id="RHEA:36847"/>
        <dbReference type="Rhea" id="RHEA-COMP:11060"/>
        <dbReference type="Rhea" id="RHEA-COMP:11061"/>
        <dbReference type="ChEBI" id="CHEBI:15378"/>
        <dbReference type="ChEBI" id="CHEBI:30013"/>
        <dbReference type="ChEBI" id="CHEBI:57692"/>
        <dbReference type="ChEBI" id="CHEBI:74257"/>
        <dbReference type="ChEBI" id="CHEBI:456215"/>
        <dbReference type="EC" id="2.7.1.180"/>
    </reaction>
</comment>
<dbReference type="InterPro" id="IPR003374">
    <property type="entry name" value="ApbE-like_sf"/>
</dbReference>
<evidence type="ECO:0000256" key="7">
    <source>
        <dbReference type="ARBA" id="ARBA00022827"/>
    </source>
</evidence>
<keyword evidence="8" id="KW-0460">Magnesium</keyword>
<protein>
    <recommendedName>
        <fullName evidence="3">FAD:protein FMN transferase</fullName>
        <ecNumber evidence="2">2.7.1.180</ecNumber>
    </recommendedName>
    <alternativeName>
        <fullName evidence="9">Flavin transferase</fullName>
    </alternativeName>
</protein>
<evidence type="ECO:0000256" key="11">
    <source>
        <dbReference type="SAM" id="MobiDB-lite"/>
    </source>
</evidence>
<dbReference type="SUPFAM" id="SSF143631">
    <property type="entry name" value="ApbE-like"/>
    <property type="match status" value="1"/>
</dbReference>
<evidence type="ECO:0000256" key="8">
    <source>
        <dbReference type="ARBA" id="ARBA00022842"/>
    </source>
</evidence>
<feature type="region of interest" description="Disordered" evidence="11">
    <location>
        <begin position="242"/>
        <end position="265"/>
    </location>
</feature>
<dbReference type="Proteomes" id="UP000199361">
    <property type="component" value="Unassembled WGS sequence"/>
</dbReference>
<evidence type="ECO:0000313" key="12">
    <source>
        <dbReference type="EMBL" id="SEU40641.1"/>
    </source>
</evidence>
<name>A0A1I0LJX7_9ACTN</name>
<accession>A0A1I0LJX7</accession>
<dbReference type="Gene3D" id="3.10.520.10">
    <property type="entry name" value="ApbE-like domains"/>
    <property type="match status" value="2"/>
</dbReference>
<evidence type="ECO:0000256" key="2">
    <source>
        <dbReference type="ARBA" id="ARBA00011955"/>
    </source>
</evidence>
<evidence type="ECO:0000256" key="9">
    <source>
        <dbReference type="ARBA" id="ARBA00031306"/>
    </source>
</evidence>
<evidence type="ECO:0000256" key="3">
    <source>
        <dbReference type="ARBA" id="ARBA00016337"/>
    </source>
</evidence>
<dbReference type="PANTHER" id="PTHR30040:SF2">
    <property type="entry name" value="FAD:PROTEIN FMN TRANSFERASE"/>
    <property type="match status" value="1"/>
</dbReference>
<dbReference type="PANTHER" id="PTHR30040">
    <property type="entry name" value="THIAMINE BIOSYNTHESIS LIPOPROTEIN APBE"/>
    <property type="match status" value="1"/>
</dbReference>
<evidence type="ECO:0000256" key="1">
    <source>
        <dbReference type="ARBA" id="ARBA00001946"/>
    </source>
</evidence>
<comment type="cofactor">
    <cofactor evidence="1">
        <name>Mg(2+)</name>
        <dbReference type="ChEBI" id="CHEBI:18420"/>
    </cofactor>
</comment>
<reference evidence="12 13" key="1">
    <citation type="submission" date="2016-10" db="EMBL/GenBank/DDBJ databases">
        <authorList>
            <person name="de Groot N.N."/>
        </authorList>
    </citation>
    <scope>NUCLEOTIDE SEQUENCE [LARGE SCALE GENOMIC DNA]</scope>
    <source>
        <strain evidence="12 13">CGMCC 4.5598</strain>
    </source>
</reference>
<keyword evidence="7" id="KW-0274">FAD</keyword>
<evidence type="ECO:0000256" key="10">
    <source>
        <dbReference type="ARBA" id="ARBA00048540"/>
    </source>
</evidence>
<dbReference type="AlphaFoldDB" id="A0A1I0LJX7"/>
<proteinExistence type="predicted"/>
<keyword evidence="6" id="KW-0479">Metal-binding</keyword>
<gene>
    <name evidence="12" type="ORF">SAMN05421811_11898</name>
</gene>
<keyword evidence="5" id="KW-0808">Transferase</keyword>
<dbReference type="EC" id="2.7.1.180" evidence="2"/>
<dbReference type="RefSeq" id="WP_218156121.1">
    <property type="nucleotide sequence ID" value="NZ_FOHX01000018.1"/>
</dbReference>
<sequence>MRHVEHVMGTVFSFDLRPPFGDGRHAIAEAVAWLHQVDAVFSTYRADSPIRRLGAGEIGLDDCPPQVADVLELCASVVTASGGYFTTRPSGHLDPSGLVKGWAIEQASRILTRCGAVNHCLNGGGDLQCAGRPAPDRPWRIAVAHPLRPGAVATVIAGDDLAVATSGTAERGPHITNPHTGRPALDLASITLIGTGLTMVDSYATAAFAMGAAARVWIEGLPGVEAFAVTPTGATWHTSGFPDTAPPVVEEAEGGSPLPGGKALP</sequence>
<keyword evidence="12" id="KW-0449">Lipoprotein</keyword>
<dbReference type="GO" id="GO:0016740">
    <property type="term" value="F:transferase activity"/>
    <property type="evidence" value="ECO:0007669"/>
    <property type="project" value="UniProtKB-KW"/>
</dbReference>
<dbReference type="EMBL" id="FOHX01000018">
    <property type="protein sequence ID" value="SEU40641.1"/>
    <property type="molecule type" value="Genomic_DNA"/>
</dbReference>
<dbReference type="GO" id="GO:0046872">
    <property type="term" value="F:metal ion binding"/>
    <property type="evidence" value="ECO:0007669"/>
    <property type="project" value="UniProtKB-KW"/>
</dbReference>
<evidence type="ECO:0000256" key="5">
    <source>
        <dbReference type="ARBA" id="ARBA00022679"/>
    </source>
</evidence>
<dbReference type="Pfam" id="PF02424">
    <property type="entry name" value="ApbE"/>
    <property type="match status" value="2"/>
</dbReference>
<evidence type="ECO:0000256" key="6">
    <source>
        <dbReference type="ARBA" id="ARBA00022723"/>
    </source>
</evidence>
<evidence type="ECO:0000256" key="4">
    <source>
        <dbReference type="ARBA" id="ARBA00022630"/>
    </source>
</evidence>
<organism evidence="12 13">
    <name type="scientific">Nonomuraea wenchangensis</name>
    <dbReference type="NCBI Taxonomy" id="568860"/>
    <lineage>
        <taxon>Bacteria</taxon>
        <taxon>Bacillati</taxon>
        <taxon>Actinomycetota</taxon>
        <taxon>Actinomycetes</taxon>
        <taxon>Streptosporangiales</taxon>
        <taxon>Streptosporangiaceae</taxon>
        <taxon>Nonomuraea</taxon>
    </lineage>
</organism>
<evidence type="ECO:0000313" key="13">
    <source>
        <dbReference type="Proteomes" id="UP000199361"/>
    </source>
</evidence>
<dbReference type="InterPro" id="IPR024932">
    <property type="entry name" value="ApbE"/>
</dbReference>
<keyword evidence="4" id="KW-0285">Flavoprotein</keyword>
<keyword evidence="13" id="KW-1185">Reference proteome</keyword>